<organism evidence="2 3">
    <name type="scientific">Cryptococcus amylolentus CBS 6039</name>
    <dbReference type="NCBI Taxonomy" id="1295533"/>
    <lineage>
        <taxon>Eukaryota</taxon>
        <taxon>Fungi</taxon>
        <taxon>Dikarya</taxon>
        <taxon>Basidiomycota</taxon>
        <taxon>Agaricomycotina</taxon>
        <taxon>Tremellomycetes</taxon>
        <taxon>Tremellales</taxon>
        <taxon>Cryptococcaceae</taxon>
        <taxon>Cryptococcus</taxon>
    </lineage>
</organism>
<evidence type="ECO:0000313" key="2">
    <source>
        <dbReference type="EMBL" id="ODN81537.1"/>
    </source>
</evidence>
<proteinExistence type="predicted"/>
<evidence type="ECO:0000313" key="3">
    <source>
        <dbReference type="Proteomes" id="UP000094065"/>
    </source>
</evidence>
<keyword evidence="3" id="KW-1185">Reference proteome</keyword>
<dbReference type="EMBL" id="AWGJ01000003">
    <property type="protein sequence ID" value="ODN81537.1"/>
    <property type="molecule type" value="Genomic_DNA"/>
</dbReference>
<sequence>MDDFNDRSYHPSNNHPSQPTDPCVDLSTPYTTVTSRGIQNYYPPVLPDDVNDGFSATVGPPPSLLPTTDVDQNLGTRNPLSFLDPSLHNPQQNVSSYHPFSTPQEPAWGTMMPTTHFPASSLSSYASATATADDH</sequence>
<feature type="region of interest" description="Disordered" evidence="1">
    <location>
        <begin position="1"/>
        <end position="28"/>
    </location>
</feature>
<feature type="region of interest" description="Disordered" evidence="1">
    <location>
        <begin position="52"/>
        <end position="111"/>
    </location>
</feature>
<dbReference type="Proteomes" id="UP000094065">
    <property type="component" value="Unassembled WGS sequence"/>
</dbReference>
<dbReference type="AlphaFoldDB" id="A0A1E3HZ40"/>
<dbReference type="GeneID" id="30153266"/>
<name>A0A1E3HZ40_9TREE</name>
<feature type="compositionally biased region" description="Polar residues" evidence="1">
    <location>
        <begin position="88"/>
        <end position="104"/>
    </location>
</feature>
<accession>A0A1E3HZ40</accession>
<dbReference type="RefSeq" id="XP_018995856.1">
    <property type="nucleotide sequence ID" value="XM_019135453.1"/>
</dbReference>
<evidence type="ECO:0000256" key="1">
    <source>
        <dbReference type="SAM" id="MobiDB-lite"/>
    </source>
</evidence>
<dbReference type="OrthoDB" id="10404456at2759"/>
<feature type="compositionally biased region" description="Polar residues" evidence="1">
    <location>
        <begin position="65"/>
        <end position="79"/>
    </location>
</feature>
<reference evidence="2 3" key="1">
    <citation type="submission" date="2016-06" db="EMBL/GenBank/DDBJ databases">
        <title>Evolution of pathogenesis and genome organization in the Tremellales.</title>
        <authorList>
            <person name="Cuomo C."/>
            <person name="Litvintseva A."/>
            <person name="Heitman J."/>
            <person name="Chen Y."/>
            <person name="Sun S."/>
            <person name="Springer D."/>
            <person name="Dromer F."/>
            <person name="Young S."/>
            <person name="Zeng Q."/>
            <person name="Chapman S."/>
            <person name="Gujja S."/>
            <person name="Saif S."/>
            <person name="Birren B."/>
        </authorList>
    </citation>
    <scope>NUCLEOTIDE SEQUENCE [LARGE SCALE GENOMIC DNA]</scope>
    <source>
        <strain evidence="2 3">CBS 6039</strain>
    </source>
</reference>
<gene>
    <name evidence="2" type="ORF">L202_01957</name>
</gene>
<feature type="compositionally biased region" description="Polar residues" evidence="1">
    <location>
        <begin position="10"/>
        <end position="20"/>
    </location>
</feature>
<protein>
    <submittedName>
        <fullName evidence="2">Uncharacterized protein</fullName>
    </submittedName>
</protein>
<comment type="caution">
    <text evidence="2">The sequence shown here is derived from an EMBL/GenBank/DDBJ whole genome shotgun (WGS) entry which is preliminary data.</text>
</comment>